<accession>A0ACD3RQ65</accession>
<name>A0ACD3RQ65_LARCR</name>
<protein>
    <submittedName>
        <fullName evidence="1">Uncharacterized protein</fullName>
    </submittedName>
</protein>
<proteinExistence type="predicted"/>
<reference evidence="1" key="1">
    <citation type="submission" date="2018-11" db="EMBL/GenBank/DDBJ databases">
        <title>The sequence and de novo assembly of Larimichthys crocea genome using PacBio and Hi-C technologies.</title>
        <authorList>
            <person name="Xu P."/>
            <person name="Chen B."/>
            <person name="Zhou Z."/>
            <person name="Ke Q."/>
            <person name="Wu Y."/>
            <person name="Bai H."/>
            <person name="Pu F."/>
        </authorList>
    </citation>
    <scope>NUCLEOTIDE SEQUENCE</scope>
    <source>
        <tissue evidence="1">Muscle</tissue>
    </source>
</reference>
<organism evidence="1 2">
    <name type="scientific">Larimichthys crocea</name>
    <name type="common">Large yellow croaker</name>
    <name type="synonym">Pseudosciaena crocea</name>
    <dbReference type="NCBI Taxonomy" id="215358"/>
    <lineage>
        <taxon>Eukaryota</taxon>
        <taxon>Metazoa</taxon>
        <taxon>Chordata</taxon>
        <taxon>Craniata</taxon>
        <taxon>Vertebrata</taxon>
        <taxon>Euteleostomi</taxon>
        <taxon>Actinopterygii</taxon>
        <taxon>Neopterygii</taxon>
        <taxon>Teleostei</taxon>
        <taxon>Neoteleostei</taxon>
        <taxon>Acanthomorphata</taxon>
        <taxon>Eupercaria</taxon>
        <taxon>Sciaenidae</taxon>
        <taxon>Larimichthys</taxon>
    </lineage>
</organism>
<evidence type="ECO:0000313" key="2">
    <source>
        <dbReference type="Proteomes" id="UP000793456"/>
    </source>
</evidence>
<gene>
    <name evidence="1" type="ORF">E3U43_007246</name>
</gene>
<dbReference type="Proteomes" id="UP000793456">
    <property type="component" value="Chromosome IV"/>
</dbReference>
<evidence type="ECO:0000313" key="1">
    <source>
        <dbReference type="EMBL" id="TMS20753.1"/>
    </source>
</evidence>
<comment type="caution">
    <text evidence="1">The sequence shown here is derived from an EMBL/GenBank/DDBJ whole genome shotgun (WGS) entry which is preliminary data.</text>
</comment>
<keyword evidence="2" id="KW-1185">Reference proteome</keyword>
<dbReference type="EMBL" id="CM011677">
    <property type="protein sequence ID" value="TMS20753.1"/>
    <property type="molecule type" value="Genomic_DNA"/>
</dbReference>
<sequence length="635" mass="70190">MKFGVFQTHGSSWTSFIFSSLMLCMWTSVECWSYYYSDKKMVWDEARDWCRENYTDMVAIQNKGEIRHLIKWLPKKDTYYWIGIRKINDTWTWVGTNKALTVEATNWARGEPNNQNKHLKGGAGEDCVEMYIQNRYAGRWNDERCTKLKYALCYTAACKNDSCHHGECVETINSHKCDCFTGFYGEKCEQVVKCNKEEVTTPDKGSVNCTHKYGDFSYDSSCQYSCEEGYQLNMSRPLTCTGTAKWSEQPPTCEPVQCQELSRPERGSIKCSDPLGLSSYQSTCEFTCNEGYVLSGSPSNTLRCEASGNWNSSKPFCEVVQCPALQELENGVASCGDDADMRFSYGNTCSFSCAPGYQLVGPSRVTCTSAAEWSEKMPRCEAITCKVPEGDAPLITQCSQPLTELRPDSNCSFSCEEGFELQGAKIIQCSEDGQWSEAIPTCNVLGCPAPEIPTSAKINCRPSPSSPASTVTPHPLGMVCSFTCDEGHELQGALSMECVNPGQWSSVPPTCTALRCPLQKAPENGQINCSNSEPVYNSQCYFTCNQGYSLDGHELLTCDTYGNWTGKNPTCQAPAPVTAIASAVTAGGALSLSGVPLAIWLLKRMKQKANKFELSSNSDITAPQEFFKNSVDSLI</sequence>